<keyword evidence="4" id="KW-0804">Transcription</keyword>
<dbReference type="InterPro" id="IPR014284">
    <property type="entry name" value="RNA_pol_sigma-70_dom"/>
</dbReference>
<dbReference type="Gene3D" id="1.10.10.10">
    <property type="entry name" value="Winged helix-like DNA-binding domain superfamily/Winged helix DNA-binding domain"/>
    <property type="match status" value="1"/>
</dbReference>
<dbReference type="NCBIfam" id="TIGR02937">
    <property type="entry name" value="sigma70-ECF"/>
    <property type="match status" value="1"/>
</dbReference>
<evidence type="ECO:0000313" key="8">
    <source>
        <dbReference type="EMBL" id="MDQ0360936.1"/>
    </source>
</evidence>
<organism evidence="8 9">
    <name type="scientific">Breznakia pachnodae</name>
    <dbReference type="NCBI Taxonomy" id="265178"/>
    <lineage>
        <taxon>Bacteria</taxon>
        <taxon>Bacillati</taxon>
        <taxon>Bacillota</taxon>
        <taxon>Erysipelotrichia</taxon>
        <taxon>Erysipelotrichales</taxon>
        <taxon>Erysipelotrichaceae</taxon>
        <taxon>Breznakia</taxon>
    </lineage>
</organism>
<comment type="caution">
    <text evidence="8">The sequence shown here is derived from an EMBL/GenBank/DDBJ whole genome shotgun (WGS) entry which is preliminary data.</text>
</comment>
<keyword evidence="9" id="KW-1185">Reference proteome</keyword>
<evidence type="ECO:0000259" key="6">
    <source>
        <dbReference type="Pfam" id="PF04542"/>
    </source>
</evidence>
<keyword evidence="5" id="KW-0812">Transmembrane</keyword>
<protein>
    <submittedName>
        <fullName evidence="8">RNA polymerase sigma factor (Sigma-70 family)</fullName>
    </submittedName>
</protein>
<accession>A0ABU0E2I8</accession>
<keyword evidence="5" id="KW-1133">Transmembrane helix</keyword>
<evidence type="ECO:0000313" key="9">
    <source>
        <dbReference type="Proteomes" id="UP001230220"/>
    </source>
</evidence>
<evidence type="ECO:0000256" key="4">
    <source>
        <dbReference type="ARBA" id="ARBA00023163"/>
    </source>
</evidence>
<keyword evidence="3" id="KW-0731">Sigma factor</keyword>
<dbReference type="RefSeq" id="WP_307407216.1">
    <property type="nucleotide sequence ID" value="NZ_JAUSUR010000002.1"/>
</dbReference>
<evidence type="ECO:0000256" key="5">
    <source>
        <dbReference type="SAM" id="Phobius"/>
    </source>
</evidence>
<dbReference type="EMBL" id="JAUSUR010000002">
    <property type="protein sequence ID" value="MDQ0360936.1"/>
    <property type="molecule type" value="Genomic_DNA"/>
</dbReference>
<dbReference type="SUPFAM" id="SSF88659">
    <property type="entry name" value="Sigma3 and sigma4 domains of RNA polymerase sigma factors"/>
    <property type="match status" value="1"/>
</dbReference>
<dbReference type="InterPro" id="IPR039425">
    <property type="entry name" value="RNA_pol_sigma-70-like"/>
</dbReference>
<feature type="domain" description="RNA polymerase sigma factor 70 region 4 type 2" evidence="7">
    <location>
        <begin position="131"/>
        <end position="182"/>
    </location>
</feature>
<keyword evidence="5" id="KW-0472">Membrane</keyword>
<feature type="domain" description="RNA polymerase sigma-70 region 2" evidence="6">
    <location>
        <begin position="24"/>
        <end position="91"/>
    </location>
</feature>
<dbReference type="SUPFAM" id="SSF88946">
    <property type="entry name" value="Sigma2 domain of RNA polymerase sigma factors"/>
    <property type="match status" value="1"/>
</dbReference>
<dbReference type="Pfam" id="PF08281">
    <property type="entry name" value="Sigma70_r4_2"/>
    <property type="match status" value="1"/>
</dbReference>
<keyword evidence="2" id="KW-0805">Transcription regulation</keyword>
<gene>
    <name evidence="8" type="ORF">J2S15_001681</name>
</gene>
<dbReference type="PANTHER" id="PTHR43133:SF51">
    <property type="entry name" value="RNA POLYMERASE SIGMA FACTOR"/>
    <property type="match status" value="1"/>
</dbReference>
<dbReference type="InterPro" id="IPR036388">
    <property type="entry name" value="WH-like_DNA-bd_sf"/>
</dbReference>
<evidence type="ECO:0000256" key="2">
    <source>
        <dbReference type="ARBA" id="ARBA00023015"/>
    </source>
</evidence>
<dbReference type="Proteomes" id="UP001230220">
    <property type="component" value="Unassembled WGS sequence"/>
</dbReference>
<proteinExistence type="inferred from homology"/>
<dbReference type="Pfam" id="PF04542">
    <property type="entry name" value="Sigma70_r2"/>
    <property type="match status" value="1"/>
</dbReference>
<evidence type="ECO:0000256" key="3">
    <source>
        <dbReference type="ARBA" id="ARBA00023082"/>
    </source>
</evidence>
<dbReference type="InterPro" id="IPR007627">
    <property type="entry name" value="RNA_pol_sigma70_r2"/>
</dbReference>
<sequence length="449" mass="52958">MDKREELTQIVETVQKDRGQFELLYSQIVKKVYFWCYSVIGNESDALDASQEAILRIYNKLHTLKNPEGFTSWMYILVRNICYRYLDNKKRKEYEFFDDHEFSGKLEENIIEYRREALPNEIYNLNETKRIVGEFIEKLPKKQKEVIILYYLEELSIGEVAKILDQRVGTIKSRLHTGRKQIEDQVNEYEEKNNTKLYSLALLPLLGLFLREYRDEVCARQDLRYDKNFHDQIKGSRFSRIINIITNNLYVIIVIIVIVGLLSMFVSNQSEDAVIKSLNIDYLLSDDLEMFNKANSNPYIESISYLTFPTRNSLEVTIKLKKEVDQKDIQILSDNHRLFFEKDGNTIVMNITANGRYSIVINGKMVGFEITSIDEYAPELIDVIYNEDSLQLVINDEMGQIDYEKSYIENNGKIYKIDESLRIYGSFKGYTRIIIFNHEELHIDYVIDF</sequence>
<dbReference type="CDD" id="cd06171">
    <property type="entry name" value="Sigma70_r4"/>
    <property type="match status" value="1"/>
</dbReference>
<evidence type="ECO:0000259" key="7">
    <source>
        <dbReference type="Pfam" id="PF08281"/>
    </source>
</evidence>
<dbReference type="InterPro" id="IPR013325">
    <property type="entry name" value="RNA_pol_sigma_r2"/>
</dbReference>
<dbReference type="Gene3D" id="1.10.1740.10">
    <property type="match status" value="1"/>
</dbReference>
<dbReference type="PANTHER" id="PTHR43133">
    <property type="entry name" value="RNA POLYMERASE ECF-TYPE SIGMA FACTO"/>
    <property type="match status" value="1"/>
</dbReference>
<dbReference type="InterPro" id="IPR013324">
    <property type="entry name" value="RNA_pol_sigma_r3/r4-like"/>
</dbReference>
<name>A0ABU0E2I8_9FIRM</name>
<dbReference type="InterPro" id="IPR013249">
    <property type="entry name" value="RNA_pol_sigma70_r4_t2"/>
</dbReference>
<comment type="similarity">
    <text evidence="1">Belongs to the sigma-70 factor family. ECF subfamily.</text>
</comment>
<evidence type="ECO:0000256" key="1">
    <source>
        <dbReference type="ARBA" id="ARBA00010641"/>
    </source>
</evidence>
<feature type="transmembrane region" description="Helical" evidence="5">
    <location>
        <begin position="244"/>
        <end position="266"/>
    </location>
</feature>
<reference evidence="8 9" key="1">
    <citation type="submission" date="2023-07" db="EMBL/GenBank/DDBJ databases">
        <title>Genomic Encyclopedia of Type Strains, Phase IV (KMG-IV): sequencing the most valuable type-strain genomes for metagenomic binning, comparative biology and taxonomic classification.</title>
        <authorList>
            <person name="Goeker M."/>
        </authorList>
    </citation>
    <scope>NUCLEOTIDE SEQUENCE [LARGE SCALE GENOMIC DNA]</scope>
    <source>
        <strain evidence="8 9">DSM 16784</strain>
    </source>
</reference>